<sequence length="287" mass="32224">MWRADLVPGRPALRRVLHLLRRRTAVRGLRELASPGPQAFANPGQEHEYEIRAHFRGQVAFTGDHPLIDRPLLILAFTNRSGSNLLADYLVQTGQVAGLGEFLNHETVAKQKGVLAVQSAPDYLLTLARRLSREDQQFGVKASAEQLDFLIRWKLPRLFTRTTVVHIHRDDILGQAVSHWIALQTGQWTSQQDRRKVAADFDVTTTQTIAHNILRSDSAIRMKCGLYCLPYISVSYEELTLDPAATIARIGRVASINLGSWKPADPKIERQATPLNNALKAKMMLKI</sequence>
<protein>
    <recommendedName>
        <fullName evidence="1">Sulphotransferase Stf0 domain-containing protein</fullName>
    </recommendedName>
</protein>
<evidence type="ECO:0000259" key="1">
    <source>
        <dbReference type="Pfam" id="PF09037"/>
    </source>
</evidence>
<proteinExistence type="predicted"/>
<feature type="domain" description="Sulphotransferase Stf0" evidence="1">
    <location>
        <begin position="157"/>
        <end position="273"/>
    </location>
</feature>
<evidence type="ECO:0000313" key="2">
    <source>
        <dbReference type="EMBL" id="PAU95477.1"/>
    </source>
</evidence>
<dbReference type="InterPro" id="IPR027417">
    <property type="entry name" value="P-loop_NTPase"/>
</dbReference>
<dbReference type="OrthoDB" id="5562925at2"/>
<comment type="caution">
    <text evidence="2">The sequence shown here is derived from an EMBL/GenBank/DDBJ whole genome shotgun (WGS) entry which is preliminary data.</text>
</comment>
<gene>
    <name evidence="2" type="ORF">CK240_16310</name>
</gene>
<reference evidence="2 3" key="1">
    <citation type="submission" date="2017-09" db="EMBL/GenBank/DDBJ databases">
        <title>Paracoccus alkalisoli sp. nov., isolated from saline alkaline soil.</title>
        <authorList>
            <person name="Dong X."/>
            <person name="Zhang G."/>
        </authorList>
    </citation>
    <scope>NUCLEOTIDE SEQUENCE [LARGE SCALE GENOMIC DNA]</scope>
    <source>
        <strain evidence="2 3">WN007</strain>
    </source>
</reference>
<dbReference type="RefSeq" id="WP_095641375.1">
    <property type="nucleotide sequence ID" value="NZ_NSJZ01000029.1"/>
</dbReference>
<dbReference type="Gene3D" id="3.40.50.300">
    <property type="entry name" value="P-loop containing nucleotide triphosphate hydrolases"/>
    <property type="match status" value="1"/>
</dbReference>
<dbReference type="Pfam" id="PF09037">
    <property type="entry name" value="Sulphotransf"/>
    <property type="match status" value="1"/>
</dbReference>
<accession>A0A2A2GEX6</accession>
<keyword evidence="3" id="KW-1185">Reference proteome</keyword>
<organism evidence="2 3">
    <name type="scientific">Paracoccus salipaludis</name>
    <dbReference type="NCBI Taxonomy" id="2032623"/>
    <lineage>
        <taxon>Bacteria</taxon>
        <taxon>Pseudomonadati</taxon>
        <taxon>Pseudomonadota</taxon>
        <taxon>Alphaproteobacteria</taxon>
        <taxon>Rhodobacterales</taxon>
        <taxon>Paracoccaceae</taxon>
        <taxon>Paracoccus</taxon>
    </lineage>
</organism>
<dbReference type="AlphaFoldDB" id="A0A2A2GEX6"/>
<dbReference type="Proteomes" id="UP000218023">
    <property type="component" value="Unassembled WGS sequence"/>
</dbReference>
<dbReference type="InterPro" id="IPR024628">
    <property type="entry name" value="Sulfotransferase_Stf0_dom"/>
</dbReference>
<dbReference type="EMBL" id="NSJZ01000029">
    <property type="protein sequence ID" value="PAU95477.1"/>
    <property type="molecule type" value="Genomic_DNA"/>
</dbReference>
<evidence type="ECO:0000313" key="3">
    <source>
        <dbReference type="Proteomes" id="UP000218023"/>
    </source>
</evidence>
<name>A0A2A2GEX6_9RHOB</name>
<dbReference type="SUPFAM" id="SSF52540">
    <property type="entry name" value="P-loop containing nucleoside triphosphate hydrolases"/>
    <property type="match status" value="1"/>
</dbReference>